<dbReference type="GO" id="GO:0016020">
    <property type="term" value="C:membrane"/>
    <property type="evidence" value="ECO:0007669"/>
    <property type="project" value="InterPro"/>
</dbReference>
<keyword evidence="6" id="KW-1185">Reference proteome</keyword>
<dbReference type="Gene3D" id="1.20.120.1760">
    <property type="match status" value="1"/>
</dbReference>
<feature type="region of interest" description="Disordered" evidence="3">
    <location>
        <begin position="1"/>
        <end position="29"/>
    </location>
</feature>
<dbReference type="GO" id="GO:0016780">
    <property type="term" value="F:phosphotransferase activity, for other substituted phosphate groups"/>
    <property type="evidence" value="ECO:0007669"/>
    <property type="project" value="InterPro"/>
</dbReference>
<keyword evidence="4" id="KW-0812">Transmembrane</keyword>
<evidence type="ECO:0000313" key="6">
    <source>
        <dbReference type="Proteomes" id="UP000199546"/>
    </source>
</evidence>
<feature type="transmembrane region" description="Helical" evidence="4">
    <location>
        <begin position="208"/>
        <end position="230"/>
    </location>
</feature>
<sequence length="268" mass="27988">MLQDDVAVADAPAPPATPTRPPSRPAPAETLRHTVRRLAAAQKGAHGAPAYSRFVNRPAGRVLAALAFHRGMTPDAVTATSAVFSFSAIATVALAPHTWWVGVLVALGLALGYALDSADGQLARLRGGGTPAGEWLDHMVDAAKTVSIHLAVLVGLFRQGEVGSGWLLVPVAFVVADVVYFSAMLLNEALRTAHGVPTRAQPRAGRASVVRSLVVLPTDYGVLCLVFVLLGSAPAFLAGYGFLAVCTAGFVLAALPRWRREMSRLGTA</sequence>
<dbReference type="PROSITE" id="PS00379">
    <property type="entry name" value="CDP_ALCOHOL_P_TRANSF"/>
    <property type="match status" value="1"/>
</dbReference>
<dbReference type="Pfam" id="PF01066">
    <property type="entry name" value="CDP-OH_P_transf"/>
    <property type="match status" value="1"/>
</dbReference>
<name>A0A1I7A3Z8_9ACTN</name>
<evidence type="ECO:0000256" key="1">
    <source>
        <dbReference type="ARBA" id="ARBA00022679"/>
    </source>
</evidence>
<gene>
    <name evidence="5" type="ORF">SAMN05660657_02473</name>
</gene>
<evidence type="ECO:0000256" key="2">
    <source>
        <dbReference type="RuleBase" id="RU003750"/>
    </source>
</evidence>
<dbReference type="GO" id="GO:0008654">
    <property type="term" value="P:phospholipid biosynthetic process"/>
    <property type="evidence" value="ECO:0007669"/>
    <property type="project" value="InterPro"/>
</dbReference>
<feature type="transmembrane region" description="Helical" evidence="4">
    <location>
        <begin position="76"/>
        <end position="93"/>
    </location>
</feature>
<proteinExistence type="inferred from homology"/>
<dbReference type="InterPro" id="IPR048254">
    <property type="entry name" value="CDP_ALCOHOL_P_TRANSF_CS"/>
</dbReference>
<dbReference type="AlphaFoldDB" id="A0A1I7A3Z8"/>
<feature type="compositionally biased region" description="Low complexity" evidence="3">
    <location>
        <begin position="1"/>
        <end position="11"/>
    </location>
</feature>
<feature type="transmembrane region" description="Helical" evidence="4">
    <location>
        <begin position="163"/>
        <end position="187"/>
    </location>
</feature>
<evidence type="ECO:0000256" key="3">
    <source>
        <dbReference type="SAM" id="MobiDB-lite"/>
    </source>
</evidence>
<reference evidence="6" key="1">
    <citation type="submission" date="2016-10" db="EMBL/GenBank/DDBJ databases">
        <authorList>
            <person name="Varghese N."/>
            <person name="Submissions S."/>
        </authorList>
    </citation>
    <scope>NUCLEOTIDE SEQUENCE [LARGE SCALE GENOMIC DNA]</scope>
    <source>
        <strain evidence="6">DSM 46136</strain>
    </source>
</reference>
<dbReference type="InterPro" id="IPR043130">
    <property type="entry name" value="CDP-OH_PTrfase_TM_dom"/>
</dbReference>
<comment type="similarity">
    <text evidence="2">Belongs to the CDP-alcohol phosphatidyltransferase class-I family.</text>
</comment>
<organism evidence="5 6">
    <name type="scientific">Geodermatophilus amargosae</name>
    <dbReference type="NCBI Taxonomy" id="1296565"/>
    <lineage>
        <taxon>Bacteria</taxon>
        <taxon>Bacillati</taxon>
        <taxon>Actinomycetota</taxon>
        <taxon>Actinomycetes</taxon>
        <taxon>Geodermatophilales</taxon>
        <taxon>Geodermatophilaceae</taxon>
        <taxon>Geodermatophilus</taxon>
    </lineage>
</organism>
<dbReference type="EMBL" id="FPBA01000007">
    <property type="protein sequence ID" value="SFT69644.1"/>
    <property type="molecule type" value="Genomic_DNA"/>
</dbReference>
<keyword evidence="1 2" id="KW-0808">Transferase</keyword>
<dbReference type="InterPro" id="IPR000462">
    <property type="entry name" value="CDP-OH_P_trans"/>
</dbReference>
<dbReference type="Proteomes" id="UP000199546">
    <property type="component" value="Unassembled WGS sequence"/>
</dbReference>
<keyword evidence="4" id="KW-1133">Transmembrane helix</keyword>
<dbReference type="RefSeq" id="WP_245784659.1">
    <property type="nucleotide sequence ID" value="NZ_FPBA01000007.1"/>
</dbReference>
<accession>A0A1I7A3Z8</accession>
<feature type="transmembrane region" description="Helical" evidence="4">
    <location>
        <begin position="236"/>
        <end position="255"/>
    </location>
</feature>
<evidence type="ECO:0000256" key="4">
    <source>
        <dbReference type="SAM" id="Phobius"/>
    </source>
</evidence>
<evidence type="ECO:0000313" key="5">
    <source>
        <dbReference type="EMBL" id="SFT69644.1"/>
    </source>
</evidence>
<dbReference type="STRING" id="1296565.SAMN05660657_02473"/>
<keyword evidence="4" id="KW-0472">Membrane</keyword>
<feature type="compositionally biased region" description="Pro residues" evidence="3">
    <location>
        <begin position="12"/>
        <end position="25"/>
    </location>
</feature>
<protein>
    <submittedName>
        <fullName evidence="5">CDP-alcohol phosphatidyltransferase</fullName>
    </submittedName>
</protein>